<dbReference type="GO" id="GO:0003677">
    <property type="term" value="F:DNA binding"/>
    <property type="evidence" value="ECO:0007669"/>
    <property type="project" value="UniProtKB-KW"/>
</dbReference>
<gene>
    <name evidence="2" type="ORF">PACLA_8A009764</name>
</gene>
<dbReference type="OrthoDB" id="6150415at2759"/>
<sequence>MNEQQETLRVQLRGSLVDLLRQLQNLDSEQLDAITFRIGQLAFHIIRLCDVNLVDDEIQHCVTQAMYYLQRVEELNTDRPFTIEVVNFGRAGRPGLDISLEQLNYFLNYQFSISDIARTLGVSQSTIFRRMRKYGLFGRSNLPPLSDDELDAKMREVLQEFPNAGYRRVISQLAVAGLNPPQMSVRESMRRVDPQGVAVRWLRLTPRRQYSVSGPLALWHIDGNHKLT</sequence>
<dbReference type="InterPro" id="IPR030828">
    <property type="entry name" value="HTH_TyrR"/>
</dbReference>
<dbReference type="SUPFAM" id="SSF46689">
    <property type="entry name" value="Homeodomain-like"/>
    <property type="match status" value="1"/>
</dbReference>
<dbReference type="EMBL" id="CACRXK020002404">
    <property type="protein sequence ID" value="CAB3994164.1"/>
    <property type="molecule type" value="Genomic_DNA"/>
</dbReference>
<evidence type="ECO:0000313" key="2">
    <source>
        <dbReference type="EMBL" id="CAB3994164.1"/>
    </source>
</evidence>
<dbReference type="PANTHER" id="PTHR46791:SF5">
    <property type="entry name" value="CLR5 DOMAIN-CONTAINING PROTEIN-RELATED"/>
    <property type="match status" value="1"/>
</dbReference>
<protein>
    <submittedName>
        <fullName evidence="2">Uncharacterized protein LOC110239820</fullName>
    </submittedName>
</protein>
<reference evidence="2" key="1">
    <citation type="submission" date="2020-04" db="EMBL/GenBank/DDBJ databases">
        <authorList>
            <person name="Alioto T."/>
            <person name="Alioto T."/>
            <person name="Gomez Garrido J."/>
        </authorList>
    </citation>
    <scope>NUCLEOTIDE SEQUENCE</scope>
    <source>
        <strain evidence="2">A484AB</strain>
    </source>
</reference>
<keyword evidence="3" id="KW-1185">Reference proteome</keyword>
<feature type="domain" description="TyrR-like helix-turn-helix" evidence="1">
    <location>
        <begin position="112"/>
        <end position="136"/>
    </location>
</feature>
<evidence type="ECO:0000259" key="1">
    <source>
        <dbReference type="Pfam" id="PF18024"/>
    </source>
</evidence>
<dbReference type="Pfam" id="PF18024">
    <property type="entry name" value="HTH_50"/>
    <property type="match status" value="1"/>
</dbReference>
<organism evidence="2 3">
    <name type="scientific">Paramuricea clavata</name>
    <name type="common">Red gorgonian</name>
    <name type="synonym">Violescent sea-whip</name>
    <dbReference type="NCBI Taxonomy" id="317549"/>
    <lineage>
        <taxon>Eukaryota</taxon>
        <taxon>Metazoa</taxon>
        <taxon>Cnidaria</taxon>
        <taxon>Anthozoa</taxon>
        <taxon>Octocorallia</taxon>
        <taxon>Malacalcyonacea</taxon>
        <taxon>Plexauridae</taxon>
        <taxon>Paramuricea</taxon>
    </lineage>
</organism>
<dbReference type="AlphaFoldDB" id="A0A7D9DV82"/>
<dbReference type="Gene3D" id="1.10.10.60">
    <property type="entry name" value="Homeodomain-like"/>
    <property type="match status" value="1"/>
</dbReference>
<accession>A0A7D9DV82</accession>
<evidence type="ECO:0000313" key="3">
    <source>
        <dbReference type="Proteomes" id="UP001152795"/>
    </source>
</evidence>
<dbReference type="Proteomes" id="UP001152795">
    <property type="component" value="Unassembled WGS sequence"/>
</dbReference>
<name>A0A7D9DV82_PARCT</name>
<dbReference type="InterPro" id="IPR009057">
    <property type="entry name" value="Homeodomain-like_sf"/>
</dbReference>
<feature type="non-terminal residue" evidence="2">
    <location>
        <position position="228"/>
    </location>
</feature>
<dbReference type="PANTHER" id="PTHR46791">
    <property type="entry name" value="EXPRESSED PROTEIN"/>
    <property type="match status" value="1"/>
</dbReference>
<proteinExistence type="predicted"/>
<comment type="caution">
    <text evidence="2">The sequence shown here is derived from an EMBL/GenBank/DDBJ whole genome shotgun (WGS) entry which is preliminary data.</text>
</comment>